<accession>A0A4P6ZMB6</accession>
<name>A0A4P6ZMB6_9LACO</name>
<dbReference type="Gene3D" id="3.40.190.10">
    <property type="entry name" value="Periplasmic binding protein-like II"/>
    <property type="match status" value="2"/>
</dbReference>
<evidence type="ECO:0000259" key="2">
    <source>
        <dbReference type="SMART" id="SM00062"/>
    </source>
</evidence>
<keyword evidence="1" id="KW-0732">Signal</keyword>
<dbReference type="SMART" id="SM00062">
    <property type="entry name" value="PBPb"/>
    <property type="match status" value="1"/>
</dbReference>
<dbReference type="InterPro" id="IPR001638">
    <property type="entry name" value="Solute-binding_3/MltF_N"/>
</dbReference>
<gene>
    <name evidence="3" type="ORF">ELX58_05385</name>
</gene>
<sequence>MLLGVFGTGAILTACGAQSTASSELVHPHHLTIGMEAMLPPYSYRSTGGHVKGFDVDLSHAISKQLKLKTNVKTTKWSGLIAGLGSHKFDGVIDNITYTPERAKSFNFSKPYAYSPYMLMVNKKYPINNVHQLKGKTFMEGVGTDNQFVARKWGAHTKPATSFAEIMLAVKEGRVQGTIDSVQAWKAYAKSNNTSKIKAYPIPESTQAPAKISVLFNKHDPALQKKVNKVLAKLRKNGTLRRLSEKYFHTNITVKKQQM</sequence>
<evidence type="ECO:0000313" key="3">
    <source>
        <dbReference type="EMBL" id="QBP18572.1"/>
    </source>
</evidence>
<organism evidence="3 4">
    <name type="scientific">Acetilactobacillus jinshanensis</name>
    <dbReference type="NCBI Taxonomy" id="1720083"/>
    <lineage>
        <taxon>Bacteria</taxon>
        <taxon>Bacillati</taxon>
        <taxon>Bacillota</taxon>
        <taxon>Bacilli</taxon>
        <taxon>Lactobacillales</taxon>
        <taxon>Lactobacillaceae</taxon>
        <taxon>Acetilactobacillus</taxon>
    </lineage>
</organism>
<protein>
    <submittedName>
        <fullName evidence="3">Transporter substrate-binding domain-containing protein</fullName>
    </submittedName>
</protein>
<dbReference type="EMBL" id="CP034726">
    <property type="protein sequence ID" value="QBP18572.1"/>
    <property type="molecule type" value="Genomic_DNA"/>
</dbReference>
<feature type="domain" description="Solute-binding protein family 3/N-terminal" evidence="2">
    <location>
        <begin position="30"/>
        <end position="251"/>
    </location>
</feature>
<evidence type="ECO:0000256" key="1">
    <source>
        <dbReference type="ARBA" id="ARBA00022729"/>
    </source>
</evidence>
<dbReference type="KEGG" id="lji:ELX58_05385"/>
<dbReference type="RefSeq" id="WP_133442131.1">
    <property type="nucleotide sequence ID" value="NZ_CP034726.1"/>
</dbReference>
<dbReference type="AlphaFoldDB" id="A0A4P6ZMB6"/>
<dbReference type="PANTHER" id="PTHR35936">
    <property type="entry name" value="MEMBRANE-BOUND LYTIC MUREIN TRANSGLYCOSYLASE F"/>
    <property type="match status" value="1"/>
</dbReference>
<dbReference type="SUPFAM" id="SSF53850">
    <property type="entry name" value="Periplasmic binding protein-like II"/>
    <property type="match status" value="1"/>
</dbReference>
<dbReference type="Pfam" id="PF00497">
    <property type="entry name" value="SBP_bac_3"/>
    <property type="match status" value="1"/>
</dbReference>
<dbReference type="Proteomes" id="UP000294321">
    <property type="component" value="Chromosome"/>
</dbReference>
<proteinExistence type="predicted"/>
<evidence type="ECO:0000313" key="4">
    <source>
        <dbReference type="Proteomes" id="UP000294321"/>
    </source>
</evidence>
<keyword evidence="4" id="KW-1185">Reference proteome</keyword>
<dbReference type="PANTHER" id="PTHR35936:SF19">
    <property type="entry name" value="AMINO-ACID-BINDING PROTEIN YXEM-RELATED"/>
    <property type="match status" value="1"/>
</dbReference>
<dbReference type="OrthoDB" id="8613538at2"/>
<reference evidence="4" key="1">
    <citation type="submission" date="2018-12" db="EMBL/GenBank/DDBJ databases">
        <title>A new species of lactobacillus.</title>
        <authorList>
            <person name="Jian Y."/>
            <person name="Xin L."/>
            <person name="Hong Z.J."/>
            <person name="Ming L.Z."/>
            <person name="Hong X.Z."/>
        </authorList>
    </citation>
    <scope>NUCLEOTIDE SEQUENCE [LARGE SCALE GENOMIC DNA]</scope>
    <source>
        <strain evidence="4">HSLZ-75</strain>
    </source>
</reference>